<accession>A0A1V8RK81</accession>
<name>A0A1V8RK81_9HYPH</name>
<reference evidence="1 2" key="1">
    <citation type="journal article" date="2016" name="Int. J. Syst. Evol. Microbiol.">
        <title>Pseudaminobacter manganicus sp. nov., isolated from sludge of a manganese mine.</title>
        <authorList>
            <person name="Li J."/>
            <person name="Huang J."/>
            <person name="Liao S."/>
            <person name="Wang G."/>
        </authorList>
    </citation>
    <scope>NUCLEOTIDE SEQUENCE [LARGE SCALE GENOMIC DNA]</scope>
    <source>
        <strain evidence="1 2">JH-7</strain>
    </source>
</reference>
<dbReference type="OrthoDB" id="7916800at2"/>
<keyword evidence="2" id="KW-1185">Reference proteome</keyword>
<dbReference type="AlphaFoldDB" id="A0A1V8RK81"/>
<protein>
    <submittedName>
        <fullName evidence="1">Uncharacterized protein</fullName>
    </submittedName>
</protein>
<dbReference type="Proteomes" id="UP000191905">
    <property type="component" value="Unassembled WGS sequence"/>
</dbReference>
<gene>
    <name evidence="1" type="ORF">BFN67_07775</name>
</gene>
<sequence>MAQPSTGRHTETLDYIQSMLRQLRGMAEAERCDMLVYLIEMACIEAGDIMRGERPARLSQSKLRDTR</sequence>
<dbReference type="EMBL" id="MDET01000058">
    <property type="protein sequence ID" value="OQM73493.1"/>
    <property type="molecule type" value="Genomic_DNA"/>
</dbReference>
<evidence type="ECO:0000313" key="1">
    <source>
        <dbReference type="EMBL" id="OQM73493.1"/>
    </source>
</evidence>
<dbReference type="STRING" id="1873176.BFN67_07775"/>
<comment type="caution">
    <text evidence="1">The sequence shown here is derived from an EMBL/GenBank/DDBJ whole genome shotgun (WGS) entry which is preliminary data.</text>
</comment>
<proteinExistence type="predicted"/>
<organism evidence="1 2">
    <name type="scientific">Manganibacter manganicus</name>
    <dbReference type="NCBI Taxonomy" id="1873176"/>
    <lineage>
        <taxon>Bacteria</taxon>
        <taxon>Pseudomonadati</taxon>
        <taxon>Pseudomonadota</taxon>
        <taxon>Alphaproteobacteria</taxon>
        <taxon>Hyphomicrobiales</taxon>
        <taxon>Phyllobacteriaceae</taxon>
        <taxon>Manganibacter</taxon>
    </lineage>
</organism>
<evidence type="ECO:0000313" key="2">
    <source>
        <dbReference type="Proteomes" id="UP000191905"/>
    </source>
</evidence>